<dbReference type="EMBL" id="CASHTH010000914">
    <property type="protein sequence ID" value="CAI8008988.1"/>
    <property type="molecule type" value="Genomic_DNA"/>
</dbReference>
<dbReference type="InterPro" id="IPR050549">
    <property type="entry name" value="MFS_Trehalose_Transporter"/>
</dbReference>
<dbReference type="Gene3D" id="1.20.1250.20">
    <property type="entry name" value="MFS general substrate transporter like domains"/>
    <property type="match status" value="1"/>
</dbReference>
<comment type="caution">
    <text evidence="6">The sequence shown here is derived from an EMBL/GenBank/DDBJ whole genome shotgun (WGS) entry which is preliminary data.</text>
</comment>
<dbReference type="AlphaFoldDB" id="A0AA35RE09"/>
<keyword evidence="6" id="KW-0813">Transport</keyword>
<evidence type="ECO:0000313" key="6">
    <source>
        <dbReference type="EMBL" id="CAI8008988.1"/>
    </source>
</evidence>
<reference evidence="6" key="1">
    <citation type="submission" date="2023-03" db="EMBL/GenBank/DDBJ databases">
        <authorList>
            <person name="Steffen K."/>
            <person name="Cardenas P."/>
        </authorList>
    </citation>
    <scope>NUCLEOTIDE SEQUENCE</scope>
</reference>
<keyword evidence="4 5" id="KW-0472">Membrane</keyword>
<keyword evidence="7" id="KW-1185">Reference proteome</keyword>
<evidence type="ECO:0000256" key="4">
    <source>
        <dbReference type="ARBA" id="ARBA00023136"/>
    </source>
</evidence>
<dbReference type="PANTHER" id="PTHR48021:SF1">
    <property type="entry name" value="GH07001P-RELATED"/>
    <property type="match status" value="1"/>
</dbReference>
<dbReference type="SUPFAM" id="SSF103473">
    <property type="entry name" value="MFS general substrate transporter"/>
    <property type="match status" value="1"/>
</dbReference>
<evidence type="ECO:0000256" key="5">
    <source>
        <dbReference type="SAM" id="Phobius"/>
    </source>
</evidence>
<dbReference type="PANTHER" id="PTHR48021">
    <property type="match status" value="1"/>
</dbReference>
<evidence type="ECO:0000256" key="3">
    <source>
        <dbReference type="ARBA" id="ARBA00022989"/>
    </source>
</evidence>
<proteinExistence type="predicted"/>
<accession>A0AA35RE09</accession>
<dbReference type="Proteomes" id="UP001174909">
    <property type="component" value="Unassembled WGS sequence"/>
</dbReference>
<dbReference type="GO" id="GO:0016020">
    <property type="term" value="C:membrane"/>
    <property type="evidence" value="ECO:0007669"/>
    <property type="project" value="UniProtKB-SubCell"/>
</dbReference>
<sequence length="115" mass="12553">MGWASAVVSVYIAEISPVKLRGVFTSLNEIMLTIGIILNFGVGSIEDFPYFHVSLVAVGILALFEATMVWLPDTPRSLLSRGLGDGAERALRLLRGSKYNIDGELTEIRVSILSR</sequence>
<keyword evidence="3 5" id="KW-1133">Transmembrane helix</keyword>
<organism evidence="6 7">
    <name type="scientific">Geodia barretti</name>
    <name type="common">Barrett's horny sponge</name>
    <dbReference type="NCBI Taxonomy" id="519541"/>
    <lineage>
        <taxon>Eukaryota</taxon>
        <taxon>Metazoa</taxon>
        <taxon>Porifera</taxon>
        <taxon>Demospongiae</taxon>
        <taxon>Heteroscleromorpha</taxon>
        <taxon>Tetractinellida</taxon>
        <taxon>Astrophorina</taxon>
        <taxon>Geodiidae</taxon>
        <taxon>Geodia</taxon>
    </lineage>
</organism>
<dbReference type="InterPro" id="IPR036259">
    <property type="entry name" value="MFS_trans_sf"/>
</dbReference>
<feature type="transmembrane region" description="Helical" evidence="5">
    <location>
        <begin position="51"/>
        <end position="71"/>
    </location>
</feature>
<keyword evidence="6" id="KW-0762">Sugar transport</keyword>
<evidence type="ECO:0000256" key="1">
    <source>
        <dbReference type="ARBA" id="ARBA00004370"/>
    </source>
</evidence>
<protein>
    <submittedName>
        <fullName evidence="6">Sugar transport protein MST3</fullName>
    </submittedName>
</protein>
<feature type="non-terminal residue" evidence="6">
    <location>
        <position position="1"/>
    </location>
</feature>
<dbReference type="InterPro" id="IPR005828">
    <property type="entry name" value="MFS_sugar_transport-like"/>
</dbReference>
<evidence type="ECO:0000256" key="2">
    <source>
        <dbReference type="ARBA" id="ARBA00022692"/>
    </source>
</evidence>
<dbReference type="Pfam" id="PF00083">
    <property type="entry name" value="Sugar_tr"/>
    <property type="match status" value="1"/>
</dbReference>
<evidence type="ECO:0000313" key="7">
    <source>
        <dbReference type="Proteomes" id="UP001174909"/>
    </source>
</evidence>
<name>A0AA35RE09_GEOBA</name>
<gene>
    <name evidence="6" type="ORF">GBAR_LOCUS6091</name>
</gene>
<comment type="subcellular location">
    <subcellularLocation>
        <location evidence="1">Membrane</location>
    </subcellularLocation>
</comment>
<keyword evidence="2 5" id="KW-0812">Transmembrane</keyword>
<dbReference type="GO" id="GO:0022857">
    <property type="term" value="F:transmembrane transporter activity"/>
    <property type="evidence" value="ECO:0007669"/>
    <property type="project" value="InterPro"/>
</dbReference>
<feature type="transmembrane region" description="Helical" evidence="5">
    <location>
        <begin position="27"/>
        <end position="45"/>
    </location>
</feature>